<organism evidence="2 3">
    <name type="scientific">Oryza rufipogon</name>
    <name type="common">Brownbeard rice</name>
    <name type="synonym">Asian wild rice</name>
    <dbReference type="NCBI Taxonomy" id="4529"/>
    <lineage>
        <taxon>Eukaryota</taxon>
        <taxon>Viridiplantae</taxon>
        <taxon>Streptophyta</taxon>
        <taxon>Embryophyta</taxon>
        <taxon>Tracheophyta</taxon>
        <taxon>Spermatophyta</taxon>
        <taxon>Magnoliopsida</taxon>
        <taxon>Liliopsida</taxon>
        <taxon>Poales</taxon>
        <taxon>Poaceae</taxon>
        <taxon>BOP clade</taxon>
        <taxon>Oryzoideae</taxon>
        <taxon>Oryzeae</taxon>
        <taxon>Oryzinae</taxon>
        <taxon>Oryza</taxon>
    </lineage>
</organism>
<dbReference type="Gramene" id="ORUFI03G22110.1">
    <property type="protein sequence ID" value="ORUFI03G22110.1"/>
    <property type="gene ID" value="ORUFI03G22110"/>
</dbReference>
<protein>
    <submittedName>
        <fullName evidence="2">Uncharacterized protein</fullName>
    </submittedName>
</protein>
<dbReference type="Proteomes" id="UP000008022">
    <property type="component" value="Unassembled WGS sequence"/>
</dbReference>
<dbReference type="PROSITE" id="PS00092">
    <property type="entry name" value="N6_MTASE"/>
    <property type="match status" value="1"/>
</dbReference>
<dbReference type="eggNOG" id="KOG1192">
    <property type="taxonomic scope" value="Eukaryota"/>
</dbReference>
<dbReference type="SUPFAM" id="SSF53756">
    <property type="entry name" value="UDP-Glycosyltransferase/glycogen phosphorylase"/>
    <property type="match status" value="1"/>
</dbReference>
<dbReference type="OMA" id="ESXTRRR"/>
<proteinExistence type="predicted"/>
<evidence type="ECO:0000313" key="3">
    <source>
        <dbReference type="Proteomes" id="UP000008022"/>
    </source>
</evidence>
<feature type="compositionally biased region" description="Basic residues" evidence="1">
    <location>
        <begin position="11"/>
        <end position="23"/>
    </location>
</feature>
<dbReference type="GO" id="GO:0032259">
    <property type="term" value="P:methylation"/>
    <property type="evidence" value="ECO:0007669"/>
    <property type="project" value="InterPro"/>
</dbReference>
<sequence length="152" mass="16511">MWRRGREVNKAKRQSMIRRHGGARRGDAAEHEAAACMGHLVSMIEFGKVFAARGLAVTVVVVDPPYSNTGATGAFLTGVTAANPAMTFHRLPKVEVPPVASKHHELLTFEVTRLSNPSLRDFLAGALSQIPRLSTTRRRGGARRWRGGAAES</sequence>
<evidence type="ECO:0000256" key="1">
    <source>
        <dbReference type="SAM" id="MobiDB-lite"/>
    </source>
</evidence>
<dbReference type="AlphaFoldDB" id="A0A0E0NWJ2"/>
<accession>A0A0E0NWJ2</accession>
<dbReference type="EnsemblPlants" id="ORUFI03G22110.1">
    <property type="protein sequence ID" value="ORUFI03G22110.1"/>
    <property type="gene ID" value="ORUFI03G22110"/>
</dbReference>
<name>A0A0E0NWJ2_ORYRU</name>
<evidence type="ECO:0000313" key="2">
    <source>
        <dbReference type="EnsemblPlants" id="ORUFI03G22110.1"/>
    </source>
</evidence>
<dbReference type="STRING" id="4529.A0A0E0NWJ2"/>
<dbReference type="GO" id="GO:0008168">
    <property type="term" value="F:methyltransferase activity"/>
    <property type="evidence" value="ECO:0007669"/>
    <property type="project" value="InterPro"/>
</dbReference>
<dbReference type="InterPro" id="IPR002052">
    <property type="entry name" value="DNA_methylase_N6_adenine_CS"/>
</dbReference>
<feature type="region of interest" description="Disordered" evidence="1">
    <location>
        <begin position="1"/>
        <end position="27"/>
    </location>
</feature>
<dbReference type="Gene3D" id="3.40.50.2000">
    <property type="entry name" value="Glycogen Phosphorylase B"/>
    <property type="match status" value="1"/>
</dbReference>
<dbReference type="HOGENOM" id="CLU_1789982_0_0_1"/>
<feature type="compositionally biased region" description="Basic and acidic residues" evidence="1">
    <location>
        <begin position="1"/>
        <end position="10"/>
    </location>
</feature>
<reference evidence="3" key="1">
    <citation type="submission" date="2013-06" db="EMBL/GenBank/DDBJ databases">
        <authorList>
            <person name="Zhao Q."/>
        </authorList>
    </citation>
    <scope>NUCLEOTIDE SEQUENCE</scope>
    <source>
        <strain evidence="3">cv. W1943</strain>
    </source>
</reference>
<reference evidence="2" key="2">
    <citation type="submission" date="2015-06" db="UniProtKB">
        <authorList>
            <consortium name="EnsemblPlants"/>
        </authorList>
    </citation>
    <scope>IDENTIFICATION</scope>
</reference>
<dbReference type="GO" id="GO:0003676">
    <property type="term" value="F:nucleic acid binding"/>
    <property type="evidence" value="ECO:0007669"/>
    <property type="project" value="InterPro"/>
</dbReference>
<dbReference type="SMR" id="A0A0E0NWJ2"/>
<keyword evidence="3" id="KW-1185">Reference proteome</keyword>